<dbReference type="Gene3D" id="3.30.465.10">
    <property type="match status" value="1"/>
</dbReference>
<evidence type="ECO:0000256" key="7">
    <source>
        <dbReference type="SAM" id="MobiDB-lite"/>
    </source>
</evidence>
<dbReference type="GO" id="GO:0008202">
    <property type="term" value="P:steroid metabolic process"/>
    <property type="evidence" value="ECO:0007669"/>
    <property type="project" value="TreeGrafter"/>
</dbReference>
<dbReference type="PROSITE" id="PS51387">
    <property type="entry name" value="FAD_PCMH"/>
    <property type="match status" value="1"/>
</dbReference>
<feature type="region of interest" description="Disordered" evidence="7">
    <location>
        <begin position="220"/>
        <end position="248"/>
    </location>
</feature>
<evidence type="ECO:0000256" key="6">
    <source>
        <dbReference type="ARBA" id="ARBA00023136"/>
    </source>
</evidence>
<dbReference type="GeneID" id="39579513"/>
<dbReference type="GO" id="GO:0005737">
    <property type="term" value="C:cytoplasm"/>
    <property type="evidence" value="ECO:0007669"/>
    <property type="project" value="TreeGrafter"/>
</dbReference>
<dbReference type="RefSeq" id="XP_028462325.1">
    <property type="nucleotide sequence ID" value="XM_028611035.1"/>
</dbReference>
<dbReference type="PANTHER" id="PTHR10801:SF0">
    <property type="entry name" value="DELTA(24)-STEROL REDUCTASE"/>
    <property type="match status" value="1"/>
</dbReference>
<feature type="compositionally biased region" description="Low complexity" evidence="7">
    <location>
        <begin position="417"/>
        <end position="427"/>
    </location>
</feature>
<dbReference type="GO" id="GO:0016020">
    <property type="term" value="C:membrane"/>
    <property type="evidence" value="ECO:0007669"/>
    <property type="project" value="UniProtKB-SubCell"/>
</dbReference>
<dbReference type="PANTHER" id="PTHR10801">
    <property type="entry name" value="24-DEHYDROCHOLESTEROL REDUCTASE"/>
    <property type="match status" value="1"/>
</dbReference>
<dbReference type="Pfam" id="PF01565">
    <property type="entry name" value="FAD_binding_4"/>
    <property type="match status" value="1"/>
</dbReference>
<dbReference type="EMBL" id="ML119069">
    <property type="protein sequence ID" value="ROT34519.1"/>
    <property type="molecule type" value="Genomic_DNA"/>
</dbReference>
<dbReference type="GO" id="GO:0050614">
    <property type="term" value="F:Delta24-sterol reductase activity"/>
    <property type="evidence" value="ECO:0007669"/>
    <property type="project" value="UniProtKB-EC"/>
</dbReference>
<feature type="region of interest" description="Disordered" evidence="7">
    <location>
        <begin position="402"/>
        <end position="453"/>
    </location>
</feature>
<dbReference type="GO" id="GO:0071949">
    <property type="term" value="F:FAD binding"/>
    <property type="evidence" value="ECO:0007669"/>
    <property type="project" value="InterPro"/>
</dbReference>
<dbReference type="OrthoDB" id="415825at2759"/>
<sequence length="453" mass="50500">MDQHSTAVYRIAEKVKIFYHKGIAFRIYHGSTNSTRLSNRKAGEVVDTSSLNRVLDIDPQRQVVLVEPNVPMDQLVAATTARGLIPEVVPEFPGITVGGAFAGAAAESSSFRYGVFERSVNWIELVLANGHVVRASADENENENPDLFRAAAGACGTLGIGTLFEIRLVKVDRFVEVEYHPVYSSAEGLALVDTLAADPSIDFLDGILFSASSGVIVTGRLAPSHSHPPTPDSDDDESAKTTHNKKKPAPIVRFTRAQDPWFWLHAHASVPHARHTHCDTCPFAPSRDPKEAIEHGRVINRVPVADYLFRYDRGAFWMAIYGQPPWFAGPLTRFLFDKAMHTRTMYKAMHHSGRSQSFIVQDLAVPRQNAQEFLEWSHKKLWIYPLWLCPIKTPDGARAPINFAKLPPLPSDDDDSSSPPASSGPDASSPPPNRQHCRRRRRRRRRYRRATCG</sequence>
<evidence type="ECO:0000313" key="10">
    <source>
        <dbReference type="Proteomes" id="UP000272025"/>
    </source>
</evidence>
<dbReference type="EC" id="1.3.1.72" evidence="2"/>
<evidence type="ECO:0000256" key="1">
    <source>
        <dbReference type="ARBA" id="ARBA00004167"/>
    </source>
</evidence>
<keyword evidence="6" id="KW-0472">Membrane</keyword>
<dbReference type="AlphaFoldDB" id="A0A3N2PJ06"/>
<evidence type="ECO:0000256" key="3">
    <source>
        <dbReference type="ARBA" id="ARBA00022692"/>
    </source>
</evidence>
<organism evidence="9 10">
    <name type="scientific">Sodiomyces alkalinus (strain CBS 110278 / VKM F-3762 / F11)</name>
    <name type="common">Alkaliphilic filamentous fungus</name>
    <dbReference type="NCBI Taxonomy" id="1314773"/>
    <lineage>
        <taxon>Eukaryota</taxon>
        <taxon>Fungi</taxon>
        <taxon>Dikarya</taxon>
        <taxon>Ascomycota</taxon>
        <taxon>Pezizomycotina</taxon>
        <taxon>Sordariomycetes</taxon>
        <taxon>Hypocreomycetidae</taxon>
        <taxon>Glomerellales</taxon>
        <taxon>Plectosphaerellaceae</taxon>
        <taxon>Sodiomyces</taxon>
    </lineage>
</organism>
<dbReference type="InterPro" id="IPR036318">
    <property type="entry name" value="FAD-bd_PCMH-like_sf"/>
</dbReference>
<dbReference type="Proteomes" id="UP000272025">
    <property type="component" value="Unassembled WGS sequence"/>
</dbReference>
<protein>
    <recommendedName>
        <fullName evidence="2">Delta(24)-sterol reductase</fullName>
        <ecNumber evidence="2">1.3.1.72</ecNumber>
    </recommendedName>
</protein>
<gene>
    <name evidence="9" type="ORF">SODALDRAFT_329770</name>
</gene>
<accession>A0A3N2PJ06</accession>
<evidence type="ECO:0000256" key="2">
    <source>
        <dbReference type="ARBA" id="ARBA00012405"/>
    </source>
</evidence>
<proteinExistence type="predicted"/>
<dbReference type="InterPro" id="IPR016169">
    <property type="entry name" value="FAD-bd_PCMH_sub2"/>
</dbReference>
<dbReference type="STRING" id="1314773.A0A3N2PJ06"/>
<feature type="domain" description="FAD-binding PCMH-type" evidence="8">
    <location>
        <begin position="1"/>
        <end position="171"/>
    </location>
</feature>
<evidence type="ECO:0000313" key="9">
    <source>
        <dbReference type="EMBL" id="ROT34519.1"/>
    </source>
</evidence>
<evidence type="ECO:0000256" key="5">
    <source>
        <dbReference type="ARBA" id="ARBA00023002"/>
    </source>
</evidence>
<keyword evidence="10" id="KW-1185">Reference proteome</keyword>
<keyword evidence="5" id="KW-0560">Oxidoreductase</keyword>
<dbReference type="GO" id="GO:0000246">
    <property type="term" value="F:Delta24(24-1) sterol reductase activity"/>
    <property type="evidence" value="ECO:0007669"/>
    <property type="project" value="TreeGrafter"/>
</dbReference>
<name>A0A3N2PJ06_SODAK</name>
<reference evidence="9 10" key="1">
    <citation type="journal article" date="2018" name="Mol. Ecol.">
        <title>The obligate alkalophilic soda-lake fungus Sodiomyces alkalinus has shifted to a protein diet.</title>
        <authorList>
            <person name="Grum-Grzhimaylo A.A."/>
            <person name="Falkoski D.L."/>
            <person name="van den Heuvel J."/>
            <person name="Valero-Jimenez C.A."/>
            <person name="Min B."/>
            <person name="Choi I.G."/>
            <person name="Lipzen A."/>
            <person name="Daum C.G."/>
            <person name="Aanen D.K."/>
            <person name="Tsang A."/>
            <person name="Henrissat B."/>
            <person name="Bilanenko E.N."/>
            <person name="de Vries R.P."/>
            <person name="van Kan J.A.L."/>
            <person name="Grigoriev I.V."/>
            <person name="Debets A.J.M."/>
        </authorList>
    </citation>
    <scope>NUCLEOTIDE SEQUENCE [LARGE SCALE GENOMIC DNA]</scope>
    <source>
        <strain evidence="9 10">F11</strain>
    </source>
</reference>
<evidence type="ECO:0000256" key="4">
    <source>
        <dbReference type="ARBA" id="ARBA00022989"/>
    </source>
</evidence>
<dbReference type="InterPro" id="IPR006094">
    <property type="entry name" value="Oxid_FAD_bind_N"/>
</dbReference>
<dbReference type="InterPro" id="IPR040165">
    <property type="entry name" value="Diminuto-like"/>
</dbReference>
<comment type="subcellular location">
    <subcellularLocation>
        <location evidence="1">Membrane</location>
        <topology evidence="1">Single-pass membrane protein</topology>
    </subcellularLocation>
</comment>
<dbReference type="InterPro" id="IPR016166">
    <property type="entry name" value="FAD-bd_PCMH"/>
</dbReference>
<feature type="compositionally biased region" description="Basic residues" evidence="7">
    <location>
        <begin position="435"/>
        <end position="453"/>
    </location>
</feature>
<dbReference type="SUPFAM" id="SSF56176">
    <property type="entry name" value="FAD-binding/transporter-associated domain-like"/>
    <property type="match status" value="1"/>
</dbReference>
<keyword evidence="4" id="KW-1133">Transmembrane helix</keyword>
<evidence type="ECO:0000259" key="8">
    <source>
        <dbReference type="PROSITE" id="PS51387"/>
    </source>
</evidence>
<keyword evidence="3" id="KW-0812">Transmembrane</keyword>